<sequence>MDTERGSLVPRDTETLKREVQLRVTPSELKFQDALVGKTYRLPITVHNLGRWNQKIRFQEPNKPQFKLMLTNLDKELASGLQMTAMIEYHPDKDEDTFDQLVILIGNKIIEIPLIGLIPSCQLEIQPVVDFGKLVANSKVYCKEVNIINHGKAPGTFHTEYQGHLPIVISPASGVVKSKSSTTIKVDFCADQPRTVNEVAKVRLQGHSDILLNIKVHVVEQIIELFNLSSDKKLECIRFGFVFFGTSKIEHALLHNNSPQSINWVAIMQDDSVGEELGANIQQRTDIALNNLTYLNKIKNIDITNFVSCVPNEGTLQPYEKIVITFCFSPKLIDDGKKDVEPSHRQDYALFVRFDSVGSKDGFLRDDDYKTIKSDRLQKVELALTGSGLPVVLHFDPGKVLNFPPCFMGEHSDISCIIQNQSKCLPVMYRFQKTAHFKIDPGKGKIDEGCTQNVVCSFIPHQIGVFRVQQVIEIIGPVADEDLQSSSMKPFYRIHLDFNSTCKAFTKKVVMKINPGITPLVSNPTGQFVVKDLEKNKDRAPVAVLQSATTCLHNHRLNEKSMKDALIAFPNDRSASIRSGEHHKNFRTIFTKTPRHDYTDPDFEYTETEKLEKKIHEEYYMKYIRYLRGVRLKKQAEREHMHACNDWDIGIWPGSGLRSPVLSGAEIELVLPTDSTECPIKSNELLSTKKMASKETESLQRKVIKGLKLEPSTAHEKYDCSLILTPKQIHQVIVGPSILNFGNICVNSTNTHMLHIINMLPMHILIQLDVNLEELKKTKQFSYVIPPTASTYVSMIFESHTIGKFWKSFTFTVNNIPGGHILVMAVVQPVKLELSSNEIVLKPQGFLVKTCFQGTIKLYNRQNRSAQFGWHPVNTIRGVAFSIRPATGTVDAYCSLECEVTWQPSVSSPEKGEFILQVSEGNMLTLKCVAHVGQTKVTFLEPRILFSNSPQGLTTWRKAILHNVGQNHAYFKVCAPSLLPMINIIPSQGIIPFGGITILNISCKPTVAEKFDTRAKVTIHRANIIDLRIGGSVEIADVEIKPNVFNFSGTYVGATQVIPFVITNKGMTRATVEFDLKDFPYFSMELQEKAGEITNPVAPYKYTLELEESTSRECGIAFSPKEVATYDFTIQVHINSFNASELYTEYLAQKTPLMQKTTPLIQPCYVQATVLQAPLNLSSTEFVFNVPLHELESNKNITRTEPLLLHNISKNDVQWSLDLSSAENLFKNGTFKISRLIGNIHPNEKCQITINFCPTNPGKYTADIPMCLNDNTLCYRKLCLIGEIKSPKISFDPTFIFFTPVPLDITSGMDINILPQNYFRNSTLHFQIPTAKLLDDDEIQPFSVTFPKGRVITGSNTGINDKLPCHLSFKSPKPVSFFTNLLFSDDRNNWFSLPLTATAENCLLTIYPYLAVHLDKQGVVLKDDKESPMKTRGSFMIPYQDSRLFSSASIRKTSISSKYSEAELTRGNLFVGMEIAPQRSNSDESEILRKAKAVSLEKEEKNEQFFLPEEGTKAYNFFQKVVNAAQTWFSLFGWPEGPHSLSIPETIRRDVQKIQFYSSTSSPKKYSRQSDFSKYNKTIYDVLLHLSGKMPPGISASQSLPVDDTERVLQLHLQHSSLLDFLTSQGGCISHIHPEFLLEPEDYKKWLEITSSSNTTPLSSCTPKEKCSVVIDMNKFEGWSKWAWTDVFLQMYKVLVLSRVAPHCYNSVPPIDMQNSPKINPSFVSSNIYSNAERILLSWLNTNYENTRHVIWKNTQRGAIPSERWIINFDKDLLDGLVFATQLGAYCPFLIESHFVNMYTQPKRPEQYLHNCLIIINSLHEIGFDLQVQATDICDPNPILMLMLCVYMYERLPTYLPKKVVPFHCTLYETVPGQILLKNSSSKNLVYNATILGKDAADFSLAQTGNVVTISPKNQIILMVKFTSRFLHHAEATLLLISKHKSGIGGTTITFALKGEVLNFKAIEILKCKTPCYQWKEVTVNVKNHFSKGGDFSVTLVESTTLVYLPSQLTESGPIIHHDDCMSGSDFDPRRGYSHAGNGLKTSIKSTFIREFFCSVHSLSLEGKGSSSLELYYLPFDMHLRYCAIILSNKEIGELIYIIEGKGLIPLPSNFLPTKPSLPIDYSSSPEEEYKEDPVLYLNCKINEVLNVDLKLSLTNEAKEKALAFAAQQQMSTLEYERRSITGTLDSSSIRVAIALLGLTKVECLMLFNMSKLKKPKSISYTTELSLPEHFDLPKKIYIPQIPDNQANKLILSQEIKLSNKTGDARCWKKMSHVHPDGSVLVPLQFAPLSPGRYPCKILLTSKYDVRVYCVEGVVNEQEAEAKFSFETPAFEALTQNIPINNKTKNEWRFQVTIQGEWFYGPSILLAEPGETVQYPLTFKPILECEIMGKLLLRNEVDGMSYIFDINGIGKKPLALEHIIVDCKVGNVTNKSILVPNYTKSLLTFKVSSDLSIVWGKPYITIEPDNSLPYILHVCPWKRGEFKGSISFSVKSRDEPDSQDDSDQDQTPTDDSPITFEAESEEKVRKLRIWYQLEIHSSPGPPINTIEIQCIALETICIEIPITNPKDKIIHMDVKLTSAALNGPQELTLNPLECLNYIVWYSPATTGYKEESIIFQPKIGEEFWYLLKLTTEIPKTNTLPEIECDLGKHIIQTLPLYNPTHETLQLQVVNSNPVNFVLEINKRLPLIILPHSTIEVSVFFHPSALGRAGHETCINFYCAQFQEWKFYLFGIGLFPQPIATQRITAILGLQSSLIIHFKNPTKERVSIDLMLTNQEEPRNLVIDSYWDSFIYENSAFRFSSLSHTHGILVPPRGNLVIPVLFIPHKMKLYKTMVIVKMRRANGEQWPIDNFDELDIEIKRCMGIDSKEMETIHWIYPIIGLPQSPLPEGPPVVIKCQTKKRVDKKVEVTLSGDFFGPNPTPEMTEFIVLPKRNSYKNANEDITVIPKIREFEYEIEFESEAAKNNWDSCVTIYMMKKTFDTRHEMISLVFNLIFTPRKPFRSHIILKIQCITDGIWKFPMTLIATEPEVEDVIDIQGVGLFKESVMDFRLTSQTRYTEPFTATFLPGSDPEFFIKPQSGELPPFYTKGTLLVVGFVPQMYSKRYKATLVIQTEESYWLYEINGLPPELTPLINVKPKIDATNKIHDTMPIVQRNFIHENVKLQRTGPSSTFKGAPLVRKNKNK</sequence>
<keyword evidence="2" id="KW-0966">Cell projection</keyword>
<reference evidence="2" key="1">
    <citation type="submission" date="2025-08" db="UniProtKB">
        <authorList>
            <consortium name="RefSeq"/>
        </authorList>
    </citation>
    <scope>IDENTIFICATION</scope>
</reference>
<keyword evidence="2" id="KW-0282">Flagellum</keyword>
<evidence type="ECO:0000313" key="1">
    <source>
        <dbReference type="Proteomes" id="UP001732720"/>
    </source>
</evidence>
<keyword evidence="1" id="KW-1185">Reference proteome</keyword>
<keyword evidence="2" id="KW-0969">Cilium</keyword>
<proteinExistence type="predicted"/>
<dbReference type="RefSeq" id="XP_073918383.1">
    <property type="nucleotide sequence ID" value="XM_074062282.1"/>
</dbReference>
<gene>
    <name evidence="2" type="primary">Cfap47</name>
</gene>
<name>A0AC58LMK4_CASCN</name>
<protein>
    <submittedName>
        <fullName evidence="2">Cilia- and flagella-associated protein 47</fullName>
    </submittedName>
</protein>
<dbReference type="Proteomes" id="UP001732720">
    <property type="component" value="Chromosome X"/>
</dbReference>
<evidence type="ECO:0000313" key="2">
    <source>
        <dbReference type="RefSeq" id="XP_073918383.1"/>
    </source>
</evidence>
<organism evidence="1 2">
    <name type="scientific">Castor canadensis</name>
    <name type="common">American beaver</name>
    <dbReference type="NCBI Taxonomy" id="51338"/>
    <lineage>
        <taxon>Eukaryota</taxon>
        <taxon>Metazoa</taxon>
        <taxon>Chordata</taxon>
        <taxon>Craniata</taxon>
        <taxon>Vertebrata</taxon>
        <taxon>Euteleostomi</taxon>
        <taxon>Mammalia</taxon>
        <taxon>Eutheria</taxon>
        <taxon>Euarchontoglires</taxon>
        <taxon>Glires</taxon>
        <taxon>Rodentia</taxon>
        <taxon>Castorimorpha</taxon>
        <taxon>Castoridae</taxon>
        <taxon>Castor</taxon>
    </lineage>
</organism>
<accession>A0AC58LMK4</accession>